<dbReference type="Proteomes" id="UP000663866">
    <property type="component" value="Unassembled WGS sequence"/>
</dbReference>
<dbReference type="Gene3D" id="1.10.4080.10">
    <property type="entry name" value="ADP-ribosylation/Crystallin J1"/>
    <property type="match status" value="1"/>
</dbReference>
<dbReference type="EMBL" id="CAJOBG010079594">
    <property type="protein sequence ID" value="CAF4626817.1"/>
    <property type="molecule type" value="Genomic_DNA"/>
</dbReference>
<organism evidence="1 2">
    <name type="scientific">Rotaria magnacalcarata</name>
    <dbReference type="NCBI Taxonomy" id="392030"/>
    <lineage>
        <taxon>Eukaryota</taxon>
        <taxon>Metazoa</taxon>
        <taxon>Spiralia</taxon>
        <taxon>Gnathifera</taxon>
        <taxon>Rotifera</taxon>
        <taxon>Eurotatoria</taxon>
        <taxon>Bdelloidea</taxon>
        <taxon>Philodinida</taxon>
        <taxon>Philodinidae</taxon>
        <taxon>Rotaria</taxon>
    </lineage>
</organism>
<proteinExistence type="predicted"/>
<protein>
    <submittedName>
        <fullName evidence="1">Uncharacterized protein</fullName>
    </submittedName>
</protein>
<feature type="non-terminal residue" evidence="1">
    <location>
        <position position="42"/>
    </location>
</feature>
<keyword evidence="2" id="KW-1185">Reference proteome</keyword>
<evidence type="ECO:0000313" key="2">
    <source>
        <dbReference type="Proteomes" id="UP000663866"/>
    </source>
</evidence>
<accession>A0A821DV37</accession>
<evidence type="ECO:0000313" key="1">
    <source>
        <dbReference type="EMBL" id="CAF4626817.1"/>
    </source>
</evidence>
<comment type="caution">
    <text evidence="1">The sequence shown here is derived from an EMBL/GenBank/DDBJ whole genome shotgun (WGS) entry which is preliminary data.</text>
</comment>
<reference evidence="1" key="1">
    <citation type="submission" date="2021-02" db="EMBL/GenBank/DDBJ databases">
        <authorList>
            <person name="Nowell W R."/>
        </authorList>
    </citation>
    <scope>NUCLEOTIDE SEQUENCE</scope>
</reference>
<gene>
    <name evidence="1" type="ORF">OVN521_LOCUS46093</name>
</gene>
<sequence length="42" mass="4426">MVGMALGDALGAHVEFRPHSFLVSNPVFNLQGGGTWGLEKGQ</sequence>
<dbReference type="AlphaFoldDB" id="A0A821DV37"/>
<dbReference type="InterPro" id="IPR036705">
    <property type="entry name" value="Ribosyl_crysJ1_sf"/>
</dbReference>
<dbReference type="SUPFAM" id="SSF101478">
    <property type="entry name" value="ADP-ribosylglycohydrolase"/>
    <property type="match status" value="1"/>
</dbReference>
<name>A0A821DV37_9BILA</name>